<protein>
    <submittedName>
        <fullName evidence="2">Uncharacterized protein</fullName>
    </submittedName>
</protein>
<dbReference type="EMBL" id="CP045896">
    <property type="protein sequence ID" value="QQP50659.1"/>
    <property type="molecule type" value="Genomic_DNA"/>
</dbReference>
<gene>
    <name evidence="2" type="ORF">FKW44_011735</name>
</gene>
<evidence type="ECO:0000256" key="1">
    <source>
        <dbReference type="SAM" id="MobiDB-lite"/>
    </source>
</evidence>
<feature type="compositionally biased region" description="Acidic residues" evidence="1">
    <location>
        <begin position="62"/>
        <end position="80"/>
    </location>
</feature>
<feature type="region of interest" description="Disordered" evidence="1">
    <location>
        <begin position="62"/>
        <end position="93"/>
    </location>
</feature>
<accession>A0A7T8HIE6</accession>
<dbReference type="Proteomes" id="UP000595437">
    <property type="component" value="Chromosome 7"/>
</dbReference>
<proteinExistence type="predicted"/>
<keyword evidence="3" id="KW-1185">Reference proteome</keyword>
<feature type="compositionally biased region" description="Basic and acidic residues" evidence="1">
    <location>
        <begin position="81"/>
        <end position="93"/>
    </location>
</feature>
<name>A0A7T8HIE6_CALRO</name>
<evidence type="ECO:0000313" key="3">
    <source>
        <dbReference type="Proteomes" id="UP000595437"/>
    </source>
</evidence>
<sequence>MQSQPPKPIKNIYGQDVKEDFDKKGLTSEEIKNILEYSDLDDSTSDDEEQCPSWLGTEEEVACESEEVGEDDEAEVTFEGDETRGEQKGGNRW</sequence>
<organism evidence="2 3">
    <name type="scientific">Caligus rogercresseyi</name>
    <name type="common">Sea louse</name>
    <dbReference type="NCBI Taxonomy" id="217165"/>
    <lineage>
        <taxon>Eukaryota</taxon>
        <taxon>Metazoa</taxon>
        <taxon>Ecdysozoa</taxon>
        <taxon>Arthropoda</taxon>
        <taxon>Crustacea</taxon>
        <taxon>Multicrustacea</taxon>
        <taxon>Hexanauplia</taxon>
        <taxon>Copepoda</taxon>
        <taxon>Siphonostomatoida</taxon>
        <taxon>Caligidae</taxon>
        <taxon>Caligus</taxon>
    </lineage>
</organism>
<dbReference type="AlphaFoldDB" id="A0A7T8HIE6"/>
<reference evidence="3" key="1">
    <citation type="submission" date="2021-01" db="EMBL/GenBank/DDBJ databases">
        <title>Caligus Genome Assembly.</title>
        <authorList>
            <person name="Gallardo-Escarate C."/>
        </authorList>
    </citation>
    <scope>NUCLEOTIDE SEQUENCE [LARGE SCALE GENOMIC DNA]</scope>
</reference>
<evidence type="ECO:0000313" key="2">
    <source>
        <dbReference type="EMBL" id="QQP50659.1"/>
    </source>
</evidence>